<gene>
    <name evidence="1" type="ORF">ACFPIE_20345</name>
</gene>
<dbReference type="Proteomes" id="UP001596152">
    <property type="component" value="Unassembled WGS sequence"/>
</dbReference>
<comment type="caution">
    <text evidence="1">The sequence shown here is derived from an EMBL/GenBank/DDBJ whole genome shotgun (WGS) entry which is preliminary data.</text>
</comment>
<evidence type="ECO:0000313" key="2">
    <source>
        <dbReference type="Proteomes" id="UP001596152"/>
    </source>
</evidence>
<reference evidence="2" key="1">
    <citation type="journal article" date="2019" name="Int. J. Syst. Evol. Microbiol.">
        <title>The Global Catalogue of Microorganisms (GCM) 10K type strain sequencing project: providing services to taxonomists for standard genome sequencing and annotation.</title>
        <authorList>
            <consortium name="The Broad Institute Genomics Platform"/>
            <consortium name="The Broad Institute Genome Sequencing Center for Infectious Disease"/>
            <person name="Wu L."/>
            <person name="Ma J."/>
        </authorList>
    </citation>
    <scope>NUCLEOTIDE SEQUENCE [LARGE SCALE GENOMIC DNA]</scope>
    <source>
        <strain evidence="2">JCM 12125</strain>
    </source>
</reference>
<evidence type="ECO:0000313" key="1">
    <source>
        <dbReference type="EMBL" id="MFC5346273.1"/>
    </source>
</evidence>
<organism evidence="1 2">
    <name type="scientific">Brevundimonas staleyi</name>
    <dbReference type="NCBI Taxonomy" id="74326"/>
    <lineage>
        <taxon>Bacteria</taxon>
        <taxon>Pseudomonadati</taxon>
        <taxon>Pseudomonadota</taxon>
        <taxon>Alphaproteobacteria</taxon>
        <taxon>Caulobacterales</taxon>
        <taxon>Caulobacteraceae</taxon>
        <taxon>Brevundimonas</taxon>
    </lineage>
</organism>
<keyword evidence="2" id="KW-1185">Reference proteome</keyword>
<sequence>MSKPELSKTPPPQTPSRLKKRLMRTTHMHQFVKPNDELAMLLAFDAWGIRFSS</sequence>
<name>A0ABW0FZB9_9CAUL</name>
<protein>
    <submittedName>
        <fullName evidence="1">Uncharacterized protein</fullName>
    </submittedName>
</protein>
<dbReference type="EMBL" id="JBHSLF010000056">
    <property type="protein sequence ID" value="MFC5346273.1"/>
    <property type="molecule type" value="Genomic_DNA"/>
</dbReference>
<dbReference type="RefSeq" id="WP_374036787.1">
    <property type="nucleotide sequence ID" value="NZ_CP169082.1"/>
</dbReference>
<proteinExistence type="predicted"/>
<accession>A0ABW0FZB9</accession>